<dbReference type="Proteomes" id="UP000248724">
    <property type="component" value="Unassembled WGS sequence"/>
</dbReference>
<feature type="transmembrane region" description="Helical" evidence="5">
    <location>
        <begin position="20"/>
        <end position="40"/>
    </location>
</feature>
<dbReference type="GO" id="GO:0042773">
    <property type="term" value="P:ATP synthesis coupled electron transport"/>
    <property type="evidence" value="ECO:0007669"/>
    <property type="project" value="InterPro"/>
</dbReference>
<evidence type="ECO:0000313" key="10">
    <source>
        <dbReference type="Proteomes" id="UP000248724"/>
    </source>
</evidence>
<evidence type="ECO:0000259" key="7">
    <source>
        <dbReference type="Pfam" id="PF00361"/>
    </source>
</evidence>
<keyword evidence="4 5" id="KW-0472">Membrane</keyword>
<dbReference type="EMBL" id="QHBU01000156">
    <property type="protein sequence ID" value="PZR80322.1"/>
    <property type="molecule type" value="Genomic_DNA"/>
</dbReference>
<evidence type="ECO:0000256" key="3">
    <source>
        <dbReference type="ARBA" id="ARBA00022989"/>
    </source>
</evidence>
<reference evidence="9" key="2">
    <citation type="submission" date="2018-05" db="EMBL/GenBank/DDBJ databases">
        <authorList>
            <person name="Ferrari B."/>
        </authorList>
    </citation>
    <scope>NUCLEOTIDE SEQUENCE</scope>
    <source>
        <strain evidence="9">RRmetagenome_bin12</strain>
    </source>
</reference>
<feature type="transmembrane region" description="Helical" evidence="5">
    <location>
        <begin position="289"/>
        <end position="306"/>
    </location>
</feature>
<dbReference type="InterPro" id="IPR010096">
    <property type="entry name" value="NADH-Q_OxRdtase_suN/2"/>
</dbReference>
<comment type="function">
    <text evidence="5">NDH-1 shuttles electrons from NADH, via FMN and iron-sulfur (Fe-S) centers, to quinones in the respiratory chain. The immediate electron acceptor for the enzyme in this species is believed to be ubiquinone. Couples the redox reaction to proton translocation (for every two electrons transferred, four hydrogen ions are translocated across the cytoplasmic membrane), and thus conserves the redox energy in a proton gradient.</text>
</comment>
<proteinExistence type="inferred from homology"/>
<dbReference type="Pfam" id="PF00361">
    <property type="entry name" value="Proton_antipo_M"/>
    <property type="match status" value="1"/>
</dbReference>
<feature type="transmembrane region" description="Helical" evidence="5">
    <location>
        <begin position="89"/>
        <end position="110"/>
    </location>
</feature>
<dbReference type="InterPro" id="IPR001750">
    <property type="entry name" value="ND/Mrp_TM"/>
</dbReference>
<comment type="subunit">
    <text evidence="5">NDH-1 is composed of 14 different subunits. Subunits NuoA, H, J, K, L, M, N constitute the membrane sector of the complex.</text>
</comment>
<dbReference type="EMBL" id="JAEKNS010000075">
    <property type="protein sequence ID" value="MBJ7594668.1"/>
    <property type="molecule type" value="Genomic_DNA"/>
</dbReference>
<dbReference type="GO" id="GO:0050136">
    <property type="term" value="F:NADH dehydrogenase (quinone) (non-electrogenic) activity"/>
    <property type="evidence" value="ECO:0007669"/>
    <property type="project" value="UniProtKB-UniRule"/>
</dbReference>
<comment type="subcellular location">
    <subcellularLocation>
        <location evidence="5">Cell membrane</location>
        <topology evidence="5">Multi-pass membrane protein</topology>
    </subcellularLocation>
    <subcellularLocation>
        <location evidence="1">Endomembrane system</location>
        <topology evidence="1">Multi-pass membrane protein</topology>
    </subcellularLocation>
    <subcellularLocation>
        <location evidence="6">Membrane</location>
        <topology evidence="6">Multi-pass membrane protein</topology>
    </subcellularLocation>
</comment>
<evidence type="ECO:0000256" key="4">
    <source>
        <dbReference type="ARBA" id="ARBA00023136"/>
    </source>
</evidence>
<evidence type="ECO:0000256" key="6">
    <source>
        <dbReference type="RuleBase" id="RU000320"/>
    </source>
</evidence>
<dbReference type="Proteomes" id="UP000606991">
    <property type="component" value="Unassembled WGS sequence"/>
</dbReference>
<accession>A0A2W5Z4T9</accession>
<dbReference type="EC" id="7.1.1.-" evidence="5"/>
<keyword evidence="3 5" id="KW-1133">Transmembrane helix</keyword>
<evidence type="ECO:0000256" key="2">
    <source>
        <dbReference type="ARBA" id="ARBA00022692"/>
    </source>
</evidence>
<sequence>MTTLAVLPPLSTPNGVDILGILPEVILGGGFVILLMLDLVTSASHRGWLAGFSLVAVAASFGSTVWGWFDTATPHTVYFGSFAYDRFGLFINAIILVSTALVLVISPQYLNRRGMHYGEYYSLILAAATGMMLLAGASSLMVIFLAIELLSIALYILSGFNRHEPRSQEAALKYLLLGGFASGFLLFGMALIYGETGHTQLTQIFSALQSSGNSADPLLMAGIALLFVGLAFKISAAPFHTWTPDVYQGAPTSVTTFMSVTTKVAAFAALIRVFTYTLGQPTVYDRWKIMVYFVAITSMVIGNVAALRQTSLKRMLGYSGIAQAGYILIGVVVPPFTAQGSVNTVGTVGSLYYLAAYAVTNIGAFAVITIMAGRGEDMDSYDSLRGLAFRRPYVAAAMGLFLLSLGGFPPTAGFFAKFFVFAAAINAHEVPLALWGIATSAISVFYYLRVALLMYTRPRPEQATYNWSRTSLSGGGVLLLTVGGTLVLGIFVTLVLNLAILAQHGAIPS</sequence>
<feature type="transmembrane region" description="Helical" evidence="5">
    <location>
        <begin position="393"/>
        <end position="420"/>
    </location>
</feature>
<feature type="transmembrane region" description="Helical" evidence="5">
    <location>
        <begin position="117"/>
        <end position="135"/>
    </location>
</feature>
<evidence type="ECO:0000313" key="9">
    <source>
        <dbReference type="EMBL" id="PZR80322.1"/>
    </source>
</evidence>
<dbReference type="GO" id="GO:0005886">
    <property type="term" value="C:plasma membrane"/>
    <property type="evidence" value="ECO:0007669"/>
    <property type="project" value="UniProtKB-SubCell"/>
</dbReference>
<feature type="transmembrane region" description="Helical" evidence="5">
    <location>
        <begin position="432"/>
        <end position="455"/>
    </location>
</feature>
<dbReference type="GO" id="GO:0008137">
    <property type="term" value="F:NADH dehydrogenase (ubiquinone) activity"/>
    <property type="evidence" value="ECO:0007669"/>
    <property type="project" value="InterPro"/>
</dbReference>
<feature type="transmembrane region" description="Helical" evidence="5">
    <location>
        <begin position="318"/>
        <end position="338"/>
    </location>
</feature>
<comment type="caution">
    <text evidence="9">The sequence shown here is derived from an EMBL/GenBank/DDBJ whole genome shotgun (WGS) entry which is preliminary data.</text>
</comment>
<evidence type="ECO:0000256" key="5">
    <source>
        <dbReference type="HAMAP-Rule" id="MF_00445"/>
    </source>
</evidence>
<dbReference type="PANTHER" id="PTHR22773">
    <property type="entry name" value="NADH DEHYDROGENASE"/>
    <property type="match status" value="1"/>
</dbReference>
<feature type="domain" description="NADH:quinone oxidoreductase/Mrp antiporter transmembrane" evidence="7">
    <location>
        <begin position="137"/>
        <end position="443"/>
    </location>
</feature>
<keyword evidence="5" id="KW-1278">Translocase</keyword>
<feature type="transmembrane region" description="Helical" evidence="5">
    <location>
        <begin position="350"/>
        <end position="372"/>
    </location>
</feature>
<keyword evidence="5" id="KW-0520">NAD</keyword>
<dbReference type="PRINTS" id="PR01434">
    <property type="entry name" value="NADHDHGNASE5"/>
</dbReference>
<keyword evidence="5" id="KW-0813">Transport</keyword>
<dbReference type="RefSeq" id="WP_337311065.1">
    <property type="nucleotide sequence ID" value="NZ_JAEKNS010000075.1"/>
</dbReference>
<keyword evidence="5" id="KW-1003">Cell membrane</keyword>
<keyword evidence="5" id="KW-0874">Quinone</keyword>
<reference evidence="9 10" key="1">
    <citation type="journal article" date="2017" name="Nature">
        <title>Atmospheric trace gases support primary production in Antarctic desert surface soil.</title>
        <authorList>
            <person name="Ji M."/>
            <person name="Greening C."/>
            <person name="Vanwonterghem I."/>
            <person name="Carere C.R."/>
            <person name="Bay S.K."/>
            <person name="Steen J.A."/>
            <person name="Montgomery K."/>
            <person name="Lines T."/>
            <person name="Beardall J."/>
            <person name="van Dorst J."/>
            <person name="Snape I."/>
            <person name="Stott M.B."/>
            <person name="Hugenholtz P."/>
            <person name="Ferrari B.C."/>
        </authorList>
    </citation>
    <scope>NUCLEOTIDE SEQUENCE [LARGE SCALE GENOMIC DNA]</scope>
    <source>
        <strain evidence="9">RRmetagenome_bin12</strain>
    </source>
</reference>
<name>A0A2W5Z4T9_9BACT</name>
<evidence type="ECO:0000313" key="11">
    <source>
        <dbReference type="Proteomes" id="UP000606991"/>
    </source>
</evidence>
<comment type="similarity">
    <text evidence="5">Belongs to the complex I subunit 2 family.</text>
</comment>
<protein>
    <recommendedName>
        <fullName evidence="5">NADH-quinone oxidoreductase subunit N</fullName>
        <ecNumber evidence="5">7.1.1.-</ecNumber>
    </recommendedName>
    <alternativeName>
        <fullName evidence="5">NADH dehydrogenase I subunit N</fullName>
    </alternativeName>
    <alternativeName>
        <fullName evidence="5">NDH-1 subunit N</fullName>
    </alternativeName>
</protein>
<feature type="transmembrane region" description="Helical" evidence="5">
    <location>
        <begin position="172"/>
        <end position="193"/>
    </location>
</feature>
<dbReference type="AlphaFoldDB" id="A0A2W5Z4T9"/>
<organism evidence="9 10">
    <name type="scientific">Candidatus Aeolococcus gillhamiae</name>
    <dbReference type="NCBI Taxonomy" id="3127015"/>
    <lineage>
        <taxon>Bacteria</taxon>
        <taxon>Bacillati</taxon>
        <taxon>Candidatus Dormiibacterota</taxon>
        <taxon>Candidatus Dormibacteria</taxon>
        <taxon>Candidatus Aeolococcales</taxon>
        <taxon>Candidatus Aeolococcaceae</taxon>
        <taxon>Candidatus Aeolococcus</taxon>
    </lineage>
</organism>
<keyword evidence="5" id="KW-0830">Ubiquinone</keyword>
<dbReference type="NCBIfam" id="TIGR01770">
    <property type="entry name" value="NDH_I_N"/>
    <property type="match status" value="1"/>
</dbReference>
<feature type="transmembrane region" description="Helical" evidence="5">
    <location>
        <begin position="257"/>
        <end position="277"/>
    </location>
</feature>
<feature type="transmembrane region" description="Helical" evidence="5">
    <location>
        <begin position="476"/>
        <end position="502"/>
    </location>
</feature>
<evidence type="ECO:0000313" key="8">
    <source>
        <dbReference type="EMBL" id="MBJ7594668.1"/>
    </source>
</evidence>
<evidence type="ECO:0000256" key="1">
    <source>
        <dbReference type="ARBA" id="ARBA00004127"/>
    </source>
</evidence>
<accession>A0A934K2Z4</accession>
<dbReference type="HAMAP" id="MF_00445">
    <property type="entry name" value="NDH1_NuoN_1"/>
    <property type="match status" value="1"/>
</dbReference>
<reference evidence="8 11" key="3">
    <citation type="submission" date="2020-10" db="EMBL/GenBank/DDBJ databases">
        <title>Ca. Dormibacterota MAGs.</title>
        <authorList>
            <person name="Montgomery K."/>
        </authorList>
    </citation>
    <scope>NUCLEOTIDE SEQUENCE [LARGE SCALE GENOMIC DNA]</scope>
    <source>
        <strain evidence="8">SC8812_S17_18</strain>
    </source>
</reference>
<keyword evidence="2 5" id="KW-0812">Transmembrane</keyword>
<dbReference type="GO" id="GO:0012505">
    <property type="term" value="C:endomembrane system"/>
    <property type="evidence" value="ECO:0007669"/>
    <property type="project" value="UniProtKB-SubCell"/>
</dbReference>
<gene>
    <name evidence="5" type="primary">nuoN</name>
    <name evidence="9" type="ORF">DLM65_08405</name>
    <name evidence="8" type="ORF">JF886_07360</name>
</gene>
<feature type="transmembrane region" description="Helical" evidence="5">
    <location>
        <begin position="47"/>
        <end position="69"/>
    </location>
</feature>
<comment type="catalytic activity">
    <reaction evidence="5">
        <text>a quinone + NADH + 5 H(+)(in) = a quinol + NAD(+) + 4 H(+)(out)</text>
        <dbReference type="Rhea" id="RHEA:57888"/>
        <dbReference type="ChEBI" id="CHEBI:15378"/>
        <dbReference type="ChEBI" id="CHEBI:24646"/>
        <dbReference type="ChEBI" id="CHEBI:57540"/>
        <dbReference type="ChEBI" id="CHEBI:57945"/>
        <dbReference type="ChEBI" id="CHEBI:132124"/>
    </reaction>
</comment>
<dbReference type="GO" id="GO:0048038">
    <property type="term" value="F:quinone binding"/>
    <property type="evidence" value="ECO:0007669"/>
    <property type="project" value="UniProtKB-KW"/>
</dbReference>
<feature type="transmembrane region" description="Helical" evidence="5">
    <location>
        <begin position="218"/>
        <end position="236"/>
    </location>
</feature>
<feature type="transmembrane region" description="Helical" evidence="5">
    <location>
        <begin position="141"/>
        <end position="160"/>
    </location>
</feature>